<evidence type="ECO:0000259" key="2">
    <source>
        <dbReference type="Pfam" id="PF13098"/>
    </source>
</evidence>
<gene>
    <name evidence="3" type="ORF">KY465_14005</name>
</gene>
<sequence>MFRPYSLSALVLVLGLFAPAIPAIAAPLGEDGLHKTPWFAMTFRDVAEDIEAARAEGKRLAMVFEQRGCIYCAAMHEKLLADPEVADYIKENFVVVQYNMFGDEEVTDLDGDVLTEKTAARKWGYVFTPTIVFLPETPPGEGTVAEAAVATMPGAFGKWTFLNMFRWVRDKGYESDEHFQKYHARIINELRAEGRLDAE</sequence>
<evidence type="ECO:0000313" key="4">
    <source>
        <dbReference type="Proteomes" id="UP001430804"/>
    </source>
</evidence>
<evidence type="ECO:0000256" key="1">
    <source>
        <dbReference type="SAM" id="SignalP"/>
    </source>
</evidence>
<keyword evidence="1" id="KW-0732">Signal</keyword>
<reference evidence="3" key="1">
    <citation type="submission" date="2021-07" db="EMBL/GenBank/DDBJ databases">
        <title>Pseudohoeflea marina sp. nov. a polyhydroxyalcanoate-producing bacterium.</title>
        <authorList>
            <person name="Zheng W."/>
            <person name="Yu S."/>
            <person name="Huang Y."/>
        </authorList>
    </citation>
    <scope>NUCLEOTIDE SEQUENCE</scope>
    <source>
        <strain evidence="3">DP4N28-3</strain>
    </source>
</reference>
<organism evidence="3 4">
    <name type="scientific">Pseudohoeflea coraliihabitans</name>
    <dbReference type="NCBI Taxonomy" id="2860393"/>
    <lineage>
        <taxon>Bacteria</taxon>
        <taxon>Pseudomonadati</taxon>
        <taxon>Pseudomonadota</taxon>
        <taxon>Alphaproteobacteria</taxon>
        <taxon>Hyphomicrobiales</taxon>
        <taxon>Rhizobiaceae</taxon>
        <taxon>Pseudohoeflea</taxon>
    </lineage>
</organism>
<dbReference type="Pfam" id="PF13098">
    <property type="entry name" value="Thioredoxin_2"/>
    <property type="match status" value="1"/>
</dbReference>
<evidence type="ECO:0000313" key="3">
    <source>
        <dbReference type="EMBL" id="MBW3098393.1"/>
    </source>
</evidence>
<proteinExistence type="predicted"/>
<dbReference type="EMBL" id="JAHWQX010000003">
    <property type="protein sequence ID" value="MBW3098393.1"/>
    <property type="molecule type" value="Genomic_DNA"/>
</dbReference>
<keyword evidence="4" id="KW-1185">Reference proteome</keyword>
<dbReference type="InterPro" id="IPR012336">
    <property type="entry name" value="Thioredoxin-like_fold"/>
</dbReference>
<dbReference type="InterPro" id="IPR041737">
    <property type="entry name" value="SoxW"/>
</dbReference>
<dbReference type="RefSeq" id="WP_219202366.1">
    <property type="nucleotide sequence ID" value="NZ_JAHWQX010000003.1"/>
</dbReference>
<feature type="signal peptide" evidence="1">
    <location>
        <begin position="1"/>
        <end position="25"/>
    </location>
</feature>
<feature type="chain" id="PRO_5046426179" evidence="1">
    <location>
        <begin position="26"/>
        <end position="199"/>
    </location>
</feature>
<protein>
    <submittedName>
        <fullName evidence="3">Thioredoxin family protein</fullName>
    </submittedName>
</protein>
<dbReference type="CDD" id="cd02951">
    <property type="entry name" value="SoxW"/>
    <property type="match status" value="1"/>
</dbReference>
<comment type="caution">
    <text evidence="3">The sequence shown here is derived from an EMBL/GenBank/DDBJ whole genome shotgun (WGS) entry which is preliminary data.</text>
</comment>
<dbReference type="Proteomes" id="UP001430804">
    <property type="component" value="Unassembled WGS sequence"/>
</dbReference>
<accession>A0ABS6WQZ9</accession>
<name>A0ABS6WQZ9_9HYPH</name>
<feature type="domain" description="Thioredoxin-like fold" evidence="2">
    <location>
        <begin position="53"/>
        <end position="137"/>
    </location>
</feature>